<reference evidence="5" key="2">
    <citation type="submission" date="2019-02" db="EMBL/GenBank/DDBJ databases">
        <title>Granulicella sibirica sp. nov., a psychrotolerant acidobacterium isolated from an organic soil layer in forested tundra, West Siberia.</title>
        <authorList>
            <person name="Oshkin I.Y."/>
            <person name="Kulichevskaya I.S."/>
            <person name="Rijpstra W.I.C."/>
            <person name="Sinninghe Damste J.S."/>
            <person name="Rakitin A.L."/>
            <person name="Ravin N.V."/>
            <person name="Dedysh S.N."/>
        </authorList>
    </citation>
    <scope>NUCLEOTIDE SEQUENCE [LARGE SCALE GENOMIC DNA]</scope>
    <source>
        <strain evidence="5">AF10</strain>
    </source>
</reference>
<dbReference type="RefSeq" id="WP_128915553.1">
    <property type="nucleotide sequence ID" value="NZ_RDSM01000006.1"/>
</dbReference>
<sequence>MSNSPSFPNAAFPLANQTGNRYFTPADKTDDGEIIGRSVQIIRRDAKTLFSMWSDLEAIPLWQENVISVTPLNDRVSHWVMGDPDDSDGKRIEFDSEQIESVDAKQISWRSISEDVTQSGVVTFEEVARGTRVTLVQTGKVPAGSLGNAIAATAKRGPRQIVTEDLRHFKQFAETGEIPTVKGQPHGNRGVSGTIKQWMYGENNPTPPGSSEQ</sequence>
<comment type="similarity">
    <text evidence="1">Belongs to the ribosome association toxin RatA family.</text>
</comment>
<protein>
    <recommendedName>
        <fullName evidence="3">Coenzyme Q-binding protein COQ10 START domain-containing protein</fullName>
    </recommendedName>
</protein>
<dbReference type="PANTHER" id="PTHR33824:SF7">
    <property type="entry name" value="POLYKETIDE CYCLASE_DEHYDRASE AND LIPID TRANSPORT SUPERFAMILY PROTEIN"/>
    <property type="match status" value="1"/>
</dbReference>
<evidence type="ECO:0000313" key="4">
    <source>
        <dbReference type="EMBL" id="RXH54000.1"/>
    </source>
</evidence>
<evidence type="ECO:0000259" key="3">
    <source>
        <dbReference type="Pfam" id="PF03364"/>
    </source>
</evidence>
<name>A0A4Q0SVS1_9BACT</name>
<proteinExistence type="inferred from homology"/>
<dbReference type="Pfam" id="PF03364">
    <property type="entry name" value="Polyketide_cyc"/>
    <property type="match status" value="1"/>
</dbReference>
<dbReference type="Proteomes" id="UP000289437">
    <property type="component" value="Unassembled WGS sequence"/>
</dbReference>
<organism evidence="4 5">
    <name type="scientific">Granulicella sibirica</name>
    <dbReference type="NCBI Taxonomy" id="2479048"/>
    <lineage>
        <taxon>Bacteria</taxon>
        <taxon>Pseudomonadati</taxon>
        <taxon>Acidobacteriota</taxon>
        <taxon>Terriglobia</taxon>
        <taxon>Terriglobales</taxon>
        <taxon>Acidobacteriaceae</taxon>
        <taxon>Granulicella</taxon>
    </lineage>
</organism>
<gene>
    <name evidence="4" type="ORF">GRAN_4969</name>
</gene>
<reference evidence="4 5" key="1">
    <citation type="submission" date="2018-11" db="EMBL/GenBank/DDBJ databases">
        <authorList>
            <person name="Mardanov A.V."/>
            <person name="Ravin N.V."/>
            <person name="Dedysh S.N."/>
        </authorList>
    </citation>
    <scope>NUCLEOTIDE SEQUENCE [LARGE SCALE GENOMIC DNA]</scope>
    <source>
        <strain evidence="4 5">AF10</strain>
    </source>
</reference>
<feature type="region of interest" description="Disordered" evidence="2">
    <location>
        <begin position="179"/>
        <end position="213"/>
    </location>
</feature>
<dbReference type="InterPro" id="IPR005031">
    <property type="entry name" value="COQ10_START"/>
</dbReference>
<dbReference type="PANTHER" id="PTHR33824">
    <property type="entry name" value="POLYKETIDE CYCLASE/DEHYDRASE AND LIPID TRANSPORT SUPERFAMILY PROTEIN"/>
    <property type="match status" value="1"/>
</dbReference>
<dbReference type="InterPro" id="IPR023393">
    <property type="entry name" value="START-like_dom_sf"/>
</dbReference>
<keyword evidence="5" id="KW-1185">Reference proteome</keyword>
<dbReference type="InterPro" id="IPR047137">
    <property type="entry name" value="ORF3"/>
</dbReference>
<dbReference type="OrthoDB" id="9797595at2"/>
<dbReference type="SUPFAM" id="SSF55961">
    <property type="entry name" value="Bet v1-like"/>
    <property type="match status" value="1"/>
</dbReference>
<evidence type="ECO:0000313" key="5">
    <source>
        <dbReference type="Proteomes" id="UP000289437"/>
    </source>
</evidence>
<feature type="domain" description="Coenzyme Q-binding protein COQ10 START" evidence="3">
    <location>
        <begin position="44"/>
        <end position="153"/>
    </location>
</feature>
<accession>A0A4Q0SVS1</accession>
<dbReference type="Gene3D" id="3.30.530.20">
    <property type="match status" value="1"/>
</dbReference>
<evidence type="ECO:0000256" key="1">
    <source>
        <dbReference type="ARBA" id="ARBA00008918"/>
    </source>
</evidence>
<comment type="caution">
    <text evidence="4">The sequence shown here is derived from an EMBL/GenBank/DDBJ whole genome shotgun (WGS) entry which is preliminary data.</text>
</comment>
<dbReference type="AlphaFoldDB" id="A0A4Q0SVS1"/>
<dbReference type="CDD" id="cd07817">
    <property type="entry name" value="SRPBCC_8"/>
    <property type="match status" value="1"/>
</dbReference>
<evidence type="ECO:0000256" key="2">
    <source>
        <dbReference type="SAM" id="MobiDB-lite"/>
    </source>
</evidence>
<dbReference type="EMBL" id="RDSM01000006">
    <property type="protein sequence ID" value="RXH54000.1"/>
    <property type="molecule type" value="Genomic_DNA"/>
</dbReference>